<keyword evidence="6" id="KW-0408">Iron</keyword>
<dbReference type="CDD" id="cd01335">
    <property type="entry name" value="Radical_SAM"/>
    <property type="match status" value="1"/>
</dbReference>
<dbReference type="Gene3D" id="3.40.50.280">
    <property type="entry name" value="Cobalamin-binding domain"/>
    <property type="match status" value="1"/>
</dbReference>
<dbReference type="Pfam" id="PF04055">
    <property type="entry name" value="Radical_SAM"/>
    <property type="match status" value="1"/>
</dbReference>
<dbReference type="Pfam" id="PF13282">
    <property type="entry name" value="DUF4070"/>
    <property type="match status" value="1"/>
</dbReference>
<dbReference type="AlphaFoldDB" id="H7EM10"/>
<evidence type="ECO:0000259" key="8">
    <source>
        <dbReference type="PROSITE" id="PS51332"/>
    </source>
</evidence>
<evidence type="ECO:0000256" key="5">
    <source>
        <dbReference type="ARBA" id="ARBA00022723"/>
    </source>
</evidence>
<dbReference type="InterPro" id="IPR051198">
    <property type="entry name" value="BchE-like"/>
</dbReference>
<evidence type="ECO:0000256" key="2">
    <source>
        <dbReference type="ARBA" id="ARBA00022603"/>
    </source>
</evidence>
<dbReference type="PROSITE" id="PS51918">
    <property type="entry name" value="RADICAL_SAM"/>
    <property type="match status" value="1"/>
</dbReference>
<evidence type="ECO:0000256" key="1">
    <source>
        <dbReference type="ARBA" id="ARBA00001966"/>
    </source>
</evidence>
<dbReference type="EMBL" id="AGRW01000050">
    <property type="protein sequence ID" value="EIC01418.1"/>
    <property type="molecule type" value="Genomic_DNA"/>
</dbReference>
<dbReference type="Proteomes" id="UP000003571">
    <property type="component" value="Unassembled WGS sequence"/>
</dbReference>
<organism evidence="10 11">
    <name type="scientific">Treponema saccharophilum DSM 2985</name>
    <dbReference type="NCBI Taxonomy" id="907348"/>
    <lineage>
        <taxon>Bacteria</taxon>
        <taxon>Pseudomonadati</taxon>
        <taxon>Spirochaetota</taxon>
        <taxon>Spirochaetia</taxon>
        <taxon>Spirochaetales</taxon>
        <taxon>Treponemataceae</taxon>
        <taxon>Treponema</taxon>
    </lineage>
</organism>
<dbReference type="GO" id="GO:0046872">
    <property type="term" value="F:metal ion binding"/>
    <property type="evidence" value="ECO:0007669"/>
    <property type="project" value="UniProtKB-KW"/>
</dbReference>
<dbReference type="SFLD" id="SFLDG01082">
    <property type="entry name" value="B12-binding_domain_containing"/>
    <property type="match status" value="1"/>
</dbReference>
<keyword evidence="7" id="KW-0411">Iron-sulfur</keyword>
<dbReference type="SFLD" id="SFLDS00029">
    <property type="entry name" value="Radical_SAM"/>
    <property type="match status" value="1"/>
</dbReference>
<dbReference type="GO" id="GO:0003824">
    <property type="term" value="F:catalytic activity"/>
    <property type="evidence" value="ECO:0007669"/>
    <property type="project" value="InterPro"/>
</dbReference>
<feature type="domain" description="B12-binding" evidence="8">
    <location>
        <begin position="1"/>
        <end position="132"/>
    </location>
</feature>
<dbReference type="InterPro" id="IPR058240">
    <property type="entry name" value="rSAM_sf"/>
</dbReference>
<keyword evidence="2" id="KW-0489">Methyltransferase</keyword>
<comment type="cofactor">
    <cofactor evidence="1">
        <name>[4Fe-4S] cluster</name>
        <dbReference type="ChEBI" id="CHEBI:49883"/>
    </cofactor>
</comment>
<dbReference type="OrthoDB" id="9801424at2"/>
<evidence type="ECO:0000256" key="6">
    <source>
        <dbReference type="ARBA" id="ARBA00023004"/>
    </source>
</evidence>
<accession>H7EM10</accession>
<evidence type="ECO:0000259" key="9">
    <source>
        <dbReference type="PROSITE" id="PS51918"/>
    </source>
</evidence>
<dbReference type="SMART" id="SM00729">
    <property type="entry name" value="Elp3"/>
    <property type="match status" value="1"/>
</dbReference>
<name>H7EM10_9SPIR</name>
<dbReference type="InterPro" id="IPR034466">
    <property type="entry name" value="Methyltransferase_Class_B"/>
</dbReference>
<evidence type="ECO:0000313" key="11">
    <source>
        <dbReference type="Proteomes" id="UP000003571"/>
    </source>
</evidence>
<dbReference type="GO" id="GO:0051539">
    <property type="term" value="F:4 iron, 4 sulfur cluster binding"/>
    <property type="evidence" value="ECO:0007669"/>
    <property type="project" value="UniProtKB-KW"/>
</dbReference>
<dbReference type="InterPro" id="IPR025274">
    <property type="entry name" value="DUF4070"/>
</dbReference>
<dbReference type="STRING" id="907348.TresaDRAFT_1310"/>
<keyword evidence="5" id="KW-0479">Metal-binding</keyword>
<gene>
    <name evidence="10" type="ORF">TresaDRAFT_1310</name>
</gene>
<dbReference type="GO" id="GO:0031419">
    <property type="term" value="F:cobalamin binding"/>
    <property type="evidence" value="ECO:0007669"/>
    <property type="project" value="InterPro"/>
</dbReference>
<comment type="caution">
    <text evidence="10">The sequence shown here is derived from an EMBL/GenBank/DDBJ whole genome shotgun (WGS) entry which is preliminary data.</text>
</comment>
<feature type="domain" description="Radical SAM core" evidence="9">
    <location>
        <begin position="156"/>
        <end position="365"/>
    </location>
</feature>
<evidence type="ECO:0000313" key="10">
    <source>
        <dbReference type="EMBL" id="EIC01418.1"/>
    </source>
</evidence>
<keyword evidence="3" id="KW-0808">Transferase</keyword>
<evidence type="ECO:0000256" key="4">
    <source>
        <dbReference type="ARBA" id="ARBA00022691"/>
    </source>
</evidence>
<dbReference type="PATRIC" id="fig|907348.3.peg.1959"/>
<dbReference type="InterPro" id="IPR023404">
    <property type="entry name" value="rSAM_horseshoe"/>
</dbReference>
<dbReference type="GO" id="GO:0005829">
    <property type="term" value="C:cytosol"/>
    <property type="evidence" value="ECO:0007669"/>
    <property type="project" value="TreeGrafter"/>
</dbReference>
<evidence type="ECO:0000256" key="7">
    <source>
        <dbReference type="ARBA" id="ARBA00023014"/>
    </source>
</evidence>
<sequence>MYVKLIQPKMLRRPMDTDLKARMAPPLGLLTIVSILKDNHKVVLENENIEKINFDDKPDLVGISVTVDVLNRAIEISRKFREKGIPVVAGGIQITSAPDFIPQDAFDSLCIGDAEGTWPEIIKDAQSHSLKKIYHCKENFGADDIVSPAYDFVKKSKYLYTNIVHTSRGCPFRCDFCYNSSKNHKYINRNIDDVLADIKKINLRHIMFIDDNFIGNPAWTRKFLEELKPLKIKWNAAVSINVANDGELLDLMKEAGCKSLFIGFESINPSSISNVHKVQNNIKNYENAISEIHRRGIMIHGSFVFGLDGDSTETFKTTLDWIVKNKIETVTSHILTPYPRTKVYEELKKADRITSTDFSKYNTAHVVFKPKNMSAEELYEGYLWIYRNVYSLKNILKRLPDCKEQRAAYLTFNLFYRKYGKFTDFLCKIISYKLVGKIAQLAGRYL</sequence>
<dbReference type="PANTHER" id="PTHR43409">
    <property type="entry name" value="ANAEROBIC MAGNESIUM-PROTOPORPHYRIN IX MONOMETHYL ESTER CYCLASE-RELATED"/>
    <property type="match status" value="1"/>
</dbReference>
<dbReference type="SUPFAM" id="SSF102114">
    <property type="entry name" value="Radical SAM enzymes"/>
    <property type="match status" value="1"/>
</dbReference>
<protein>
    <submittedName>
        <fullName evidence="10">Radical SAM domain protein</fullName>
    </submittedName>
</protein>
<keyword evidence="11" id="KW-1185">Reference proteome</keyword>
<dbReference type="eggNOG" id="COG1032">
    <property type="taxonomic scope" value="Bacteria"/>
</dbReference>
<dbReference type="PANTHER" id="PTHR43409:SF7">
    <property type="entry name" value="BLL1977 PROTEIN"/>
    <property type="match status" value="1"/>
</dbReference>
<dbReference type="RefSeq" id="WP_002705165.1">
    <property type="nucleotide sequence ID" value="NZ_AGRW01000050.1"/>
</dbReference>
<reference evidence="10 11" key="1">
    <citation type="submission" date="2011-09" db="EMBL/GenBank/DDBJ databases">
        <title>The draft genome of Treponema saccharophilum DSM 2985.</title>
        <authorList>
            <consortium name="US DOE Joint Genome Institute (JGI-PGF)"/>
            <person name="Lucas S."/>
            <person name="Copeland A."/>
            <person name="Lapidus A."/>
            <person name="Glavina del Rio T."/>
            <person name="Dalin E."/>
            <person name="Tice H."/>
            <person name="Bruce D."/>
            <person name="Goodwin L."/>
            <person name="Pitluck S."/>
            <person name="Peters L."/>
            <person name="Kyrpides N."/>
            <person name="Mavromatis K."/>
            <person name="Ivanova N."/>
            <person name="Markowitz V."/>
            <person name="Cheng J.-F."/>
            <person name="Hugenholtz P."/>
            <person name="Woyke T."/>
            <person name="Wu D."/>
            <person name="Gronow S."/>
            <person name="Wellnitz S."/>
            <person name="Brambilla E."/>
            <person name="Klenk H.-P."/>
            <person name="Eisen J.A."/>
        </authorList>
    </citation>
    <scope>NUCLEOTIDE SEQUENCE [LARGE SCALE GENOMIC DNA]</scope>
    <source>
        <strain evidence="10 11">DSM 2985</strain>
    </source>
</reference>
<dbReference type="InterPro" id="IPR006638">
    <property type="entry name" value="Elp3/MiaA/NifB-like_rSAM"/>
</dbReference>
<dbReference type="InterPro" id="IPR007197">
    <property type="entry name" value="rSAM"/>
</dbReference>
<evidence type="ECO:0000256" key="3">
    <source>
        <dbReference type="ARBA" id="ARBA00022679"/>
    </source>
</evidence>
<dbReference type="InterPro" id="IPR006158">
    <property type="entry name" value="Cobalamin-bd"/>
</dbReference>
<dbReference type="Gene3D" id="3.80.30.20">
    <property type="entry name" value="tm_1862 like domain"/>
    <property type="match status" value="1"/>
</dbReference>
<proteinExistence type="predicted"/>
<dbReference type="SFLD" id="SFLDG01123">
    <property type="entry name" value="methyltransferase_(Class_B)"/>
    <property type="match status" value="1"/>
</dbReference>
<dbReference type="PROSITE" id="PS51332">
    <property type="entry name" value="B12_BINDING"/>
    <property type="match status" value="1"/>
</dbReference>
<keyword evidence="4" id="KW-0949">S-adenosyl-L-methionine</keyword>